<dbReference type="Pfam" id="PF06999">
    <property type="entry name" value="Suc_Fer-like"/>
    <property type="match status" value="1"/>
</dbReference>
<evidence type="ECO:0000313" key="2">
    <source>
        <dbReference type="Proteomes" id="UP000598360"/>
    </source>
</evidence>
<dbReference type="AlphaFoldDB" id="A0A929B948"/>
<accession>A0A929B948</accession>
<dbReference type="SUPFAM" id="SSF52833">
    <property type="entry name" value="Thioredoxin-like"/>
    <property type="match status" value="1"/>
</dbReference>
<dbReference type="EMBL" id="JADEYC010000014">
    <property type="protein sequence ID" value="MBE9374490.1"/>
    <property type="molecule type" value="Genomic_DNA"/>
</dbReference>
<evidence type="ECO:0000313" key="1">
    <source>
        <dbReference type="EMBL" id="MBE9374490.1"/>
    </source>
</evidence>
<dbReference type="RefSeq" id="WP_193927945.1">
    <property type="nucleotide sequence ID" value="NZ_JADEYC010000014.1"/>
</dbReference>
<dbReference type="PIRSF" id="PIRSF035042">
    <property type="entry name" value="UCP035042_thirdx"/>
    <property type="match status" value="1"/>
</dbReference>
<reference evidence="1" key="1">
    <citation type="submission" date="2020-10" db="EMBL/GenBank/DDBJ databases">
        <title>Diversity and distribution of actinomycetes associated with coral in the coast of Hainan.</title>
        <authorList>
            <person name="Li F."/>
        </authorList>
    </citation>
    <scope>NUCLEOTIDE SEQUENCE</scope>
    <source>
        <strain evidence="1">HNM0983</strain>
    </source>
</reference>
<dbReference type="InterPro" id="IPR036249">
    <property type="entry name" value="Thioredoxin-like_sf"/>
</dbReference>
<dbReference type="InterPro" id="IPR010350">
    <property type="entry name" value="Aim32/Apd1-like_bac"/>
</dbReference>
<dbReference type="InterPro" id="IPR009737">
    <property type="entry name" value="Aim32/Apd1-like"/>
</dbReference>
<proteinExistence type="predicted"/>
<gene>
    <name evidence="1" type="ORF">IQ251_08520</name>
</gene>
<organism evidence="1 2">
    <name type="scientific">Saccharopolyspora montiporae</name>
    <dbReference type="NCBI Taxonomy" id="2781240"/>
    <lineage>
        <taxon>Bacteria</taxon>
        <taxon>Bacillati</taxon>
        <taxon>Actinomycetota</taxon>
        <taxon>Actinomycetes</taxon>
        <taxon>Pseudonocardiales</taxon>
        <taxon>Pseudonocardiaceae</taxon>
        <taxon>Saccharopolyspora</taxon>
    </lineage>
</organism>
<dbReference type="Proteomes" id="UP000598360">
    <property type="component" value="Unassembled WGS sequence"/>
</dbReference>
<sequence length="296" mass="31878">MHATAPTCSALSAQLAEPLPGTAAPAAAWLCLEQPGPWGREGLTDSHLDPELGRELTRRTEGTGVRVQLIRRPGRHADTEPAAPREVLLAHTGPGAGWLRRSSTRKPGELLDLDFSRIAAGEHDGWGYADADPRLLVCTNGRRDRCCALLARPLLDELGDDDRVWESTHTGGHRFAPAGVLLPSGYAYGRLDADTAIRALDGAADRTVELTGCRGRSSWPAGGQAAELAVRERTGERGIDALRVRATGPERFTVEHTDGRRWRVSVREHRLEPPRPNSCGKDPALPEAVSVTAVTA</sequence>
<name>A0A929B948_9PSEU</name>
<protein>
    <submittedName>
        <fullName evidence="1">Sucrase ferredoxin</fullName>
    </submittedName>
</protein>
<keyword evidence="2" id="KW-1185">Reference proteome</keyword>
<dbReference type="CDD" id="cd03062">
    <property type="entry name" value="TRX_Fd_Sucrase"/>
    <property type="match status" value="1"/>
</dbReference>
<comment type="caution">
    <text evidence="1">The sequence shown here is derived from an EMBL/GenBank/DDBJ whole genome shotgun (WGS) entry which is preliminary data.</text>
</comment>